<feature type="region of interest" description="Disordered" evidence="1">
    <location>
        <begin position="87"/>
        <end position="109"/>
    </location>
</feature>
<organism evidence="2 3">
    <name type="scientific">Mycolicibacterium vanbaalenii (strain DSM 7251 / JCM 13017 / BCRC 16820 / KCTC 9966 / NRRL B-24157 / PYR-1)</name>
    <name type="common">Mycobacterium vanbaalenii</name>
    <dbReference type="NCBI Taxonomy" id="350058"/>
    <lineage>
        <taxon>Bacteria</taxon>
        <taxon>Bacillati</taxon>
        <taxon>Actinomycetota</taxon>
        <taxon>Actinomycetes</taxon>
        <taxon>Mycobacteriales</taxon>
        <taxon>Mycobacteriaceae</taxon>
        <taxon>Mycolicibacterium</taxon>
    </lineage>
</organism>
<protein>
    <submittedName>
        <fullName evidence="2">Uncharacterized protein</fullName>
    </submittedName>
</protein>
<name>A1TD80_MYCVP</name>
<sequence>MAGTDERRRQVVVFAHWLPREDDARLVDSRPVGEVCAVVQELEAVGVRVDPQDPDVGRVRIEAVKSSTELLRCFNAQCLWINHGLYVPGGSGRGSRSSSSCAIDSSTFT</sequence>
<accession>A1TD80</accession>
<evidence type="ECO:0000313" key="3">
    <source>
        <dbReference type="Proteomes" id="UP000009159"/>
    </source>
</evidence>
<dbReference type="Proteomes" id="UP000009159">
    <property type="component" value="Chromosome"/>
</dbReference>
<dbReference type="AlphaFoldDB" id="A1TD80"/>
<evidence type="ECO:0000256" key="1">
    <source>
        <dbReference type="SAM" id="MobiDB-lite"/>
    </source>
</evidence>
<keyword evidence="3" id="KW-1185">Reference proteome</keyword>
<proteinExistence type="predicted"/>
<evidence type="ECO:0000313" key="2">
    <source>
        <dbReference type="EMBL" id="ABM15130.1"/>
    </source>
</evidence>
<dbReference type="HOGENOM" id="CLU_2181006_0_0_11"/>
<dbReference type="KEGG" id="mva:Mvan_4353"/>
<gene>
    <name evidence="2" type="ordered locus">Mvan_4353</name>
</gene>
<dbReference type="EMBL" id="CP000511">
    <property type="protein sequence ID" value="ABM15130.1"/>
    <property type="molecule type" value="Genomic_DNA"/>
</dbReference>
<reference evidence="2" key="1">
    <citation type="submission" date="2006-12" db="EMBL/GenBank/DDBJ databases">
        <title>Complete sequence of Mycobacterium vanbaalenii PYR-1.</title>
        <authorList>
            <consortium name="US DOE Joint Genome Institute"/>
            <person name="Copeland A."/>
            <person name="Lucas S."/>
            <person name="Lapidus A."/>
            <person name="Barry K."/>
            <person name="Detter J.C."/>
            <person name="Glavina del Rio T."/>
            <person name="Hammon N."/>
            <person name="Israni S."/>
            <person name="Dalin E."/>
            <person name="Tice H."/>
            <person name="Pitluck S."/>
            <person name="Singan V."/>
            <person name="Schmutz J."/>
            <person name="Larimer F."/>
            <person name="Land M."/>
            <person name="Hauser L."/>
            <person name="Kyrpides N."/>
            <person name="Anderson I.J."/>
            <person name="Miller C."/>
            <person name="Richardson P."/>
        </authorList>
    </citation>
    <scope>NUCLEOTIDE SEQUENCE [LARGE SCALE GENOMIC DNA]</scope>
    <source>
        <strain evidence="2">PYR-1</strain>
    </source>
</reference>